<feature type="region of interest" description="Disordered" evidence="1">
    <location>
        <begin position="172"/>
        <end position="202"/>
    </location>
</feature>
<feature type="compositionally biased region" description="Basic residues" evidence="1">
    <location>
        <begin position="172"/>
        <end position="189"/>
    </location>
</feature>
<name>A0A067JL87_JATCU</name>
<dbReference type="AlphaFoldDB" id="A0A067JL87"/>
<evidence type="ECO:0000256" key="1">
    <source>
        <dbReference type="SAM" id="MobiDB-lite"/>
    </source>
</evidence>
<dbReference type="Proteomes" id="UP000027138">
    <property type="component" value="Unassembled WGS sequence"/>
</dbReference>
<gene>
    <name evidence="2" type="ORF">JCGZ_08641</name>
</gene>
<keyword evidence="3" id="KW-1185">Reference proteome</keyword>
<sequence>MSDWSNPLLTSPLIVFPFSLFSSIPIGGHPVIFHIIHIISSGAHEGAALPIHSRRYARRNEEQVRAVALSRPKQIAALIGTASRWPESCRSNGGAVARLQDAVGGVTSWRSCCVRSLEDRGGLSVTRRDLTEDGEKLLAATRWRGGVTQARRRDEESLDLWIATLCCSNSRQKRKRREGKKERKKKKRGTAAAGIYGAGGRR</sequence>
<accession>A0A067JL87</accession>
<protein>
    <submittedName>
        <fullName evidence="2">Uncharacterized protein</fullName>
    </submittedName>
</protein>
<organism evidence="2 3">
    <name type="scientific">Jatropha curcas</name>
    <name type="common">Barbados nut</name>
    <dbReference type="NCBI Taxonomy" id="180498"/>
    <lineage>
        <taxon>Eukaryota</taxon>
        <taxon>Viridiplantae</taxon>
        <taxon>Streptophyta</taxon>
        <taxon>Embryophyta</taxon>
        <taxon>Tracheophyta</taxon>
        <taxon>Spermatophyta</taxon>
        <taxon>Magnoliopsida</taxon>
        <taxon>eudicotyledons</taxon>
        <taxon>Gunneridae</taxon>
        <taxon>Pentapetalae</taxon>
        <taxon>rosids</taxon>
        <taxon>fabids</taxon>
        <taxon>Malpighiales</taxon>
        <taxon>Euphorbiaceae</taxon>
        <taxon>Crotonoideae</taxon>
        <taxon>Jatropheae</taxon>
        <taxon>Jatropha</taxon>
    </lineage>
</organism>
<dbReference type="EMBL" id="KK916633">
    <property type="protein sequence ID" value="KDP20249.1"/>
    <property type="molecule type" value="Genomic_DNA"/>
</dbReference>
<evidence type="ECO:0000313" key="3">
    <source>
        <dbReference type="Proteomes" id="UP000027138"/>
    </source>
</evidence>
<reference evidence="2 3" key="1">
    <citation type="journal article" date="2014" name="PLoS ONE">
        <title>Global Analysis of Gene Expression Profiles in Physic Nut (Jatropha curcas L.) Seedlings Exposed to Salt Stress.</title>
        <authorList>
            <person name="Zhang L."/>
            <person name="Zhang C."/>
            <person name="Wu P."/>
            <person name="Chen Y."/>
            <person name="Li M."/>
            <person name="Jiang H."/>
            <person name="Wu G."/>
        </authorList>
    </citation>
    <scope>NUCLEOTIDE SEQUENCE [LARGE SCALE GENOMIC DNA]</scope>
    <source>
        <strain evidence="3">cv. GZQX0401</strain>
        <tissue evidence="2">Young leaves</tissue>
    </source>
</reference>
<proteinExistence type="predicted"/>
<evidence type="ECO:0000313" key="2">
    <source>
        <dbReference type="EMBL" id="KDP20249.1"/>
    </source>
</evidence>